<dbReference type="InterPro" id="IPR003439">
    <property type="entry name" value="ABC_transporter-like_ATP-bd"/>
</dbReference>
<keyword evidence="4" id="KW-0592">Phosphate transport</keyword>
<sequence length="251" mass="28622">MKKTFIIENMNLYYGNKQALININMEIKEKEVTAFIGPSGCGKSSFLRSLNRMNDLIEDARIEGLIKYHDDDIYDKKFDVISLRTKVGMVFQKPNPFPMSIFDNVAYGPRRQGIKNKKVLTEIVEKALKQAALWEEVSDRTHESAMKLSGGQQQRLCIARTLAMNPEVILMDEPTSALDPIATQKIEDLINDLKKDYTIIIVTHNMQQAARISDKTAFFLLGELIEFDETSVIFSNPKKEQTESYITGRFG</sequence>
<dbReference type="InterPro" id="IPR017871">
    <property type="entry name" value="ABC_transporter-like_CS"/>
</dbReference>
<keyword evidence="7" id="KW-1278">Translocase</keyword>
<dbReference type="InterPro" id="IPR003593">
    <property type="entry name" value="AAA+_ATPase"/>
</dbReference>
<evidence type="ECO:0000313" key="11">
    <source>
        <dbReference type="EMBL" id="VEU81306.1"/>
    </source>
</evidence>
<evidence type="ECO:0000256" key="4">
    <source>
        <dbReference type="ARBA" id="ARBA00022592"/>
    </source>
</evidence>
<evidence type="ECO:0000313" key="12">
    <source>
        <dbReference type="Proteomes" id="UP000289841"/>
    </source>
</evidence>
<dbReference type="AlphaFoldDB" id="A0A449BFV0"/>
<evidence type="ECO:0000256" key="1">
    <source>
        <dbReference type="ARBA" id="ARBA00004417"/>
    </source>
</evidence>
<keyword evidence="5" id="KW-0547">Nucleotide-binding</keyword>
<dbReference type="RefSeq" id="WP_026390450.1">
    <property type="nucleotide sequence ID" value="NZ_LR215048.1"/>
</dbReference>
<dbReference type="GO" id="GO:0005315">
    <property type="term" value="F:phosphate transmembrane transporter activity"/>
    <property type="evidence" value="ECO:0007669"/>
    <property type="project" value="InterPro"/>
</dbReference>
<dbReference type="OrthoDB" id="9802264at2"/>
<proteinExistence type="predicted"/>
<reference evidence="11 12" key="1">
    <citation type="submission" date="2019-01" db="EMBL/GenBank/DDBJ databases">
        <authorList>
            <consortium name="Pathogen Informatics"/>
        </authorList>
    </citation>
    <scope>NUCLEOTIDE SEQUENCE [LARGE SCALE GENOMIC DNA]</scope>
    <source>
        <strain evidence="11 12">NCTC10138</strain>
    </source>
</reference>
<name>A0A449BFV0_HAPAX</name>
<organism evidence="11 12">
    <name type="scientific">Haploplasma axanthum</name>
    <name type="common">Acholeplasma axanthum</name>
    <dbReference type="NCBI Taxonomy" id="29552"/>
    <lineage>
        <taxon>Bacteria</taxon>
        <taxon>Bacillati</taxon>
        <taxon>Mycoplasmatota</taxon>
        <taxon>Mollicutes</taxon>
        <taxon>Acholeplasmatales</taxon>
        <taxon>Acholeplasmataceae</taxon>
        <taxon>Haploplasma</taxon>
    </lineage>
</organism>
<dbReference type="Proteomes" id="UP000289841">
    <property type="component" value="Chromosome"/>
</dbReference>
<dbReference type="PANTHER" id="PTHR43423:SF1">
    <property type="entry name" value="ABC TRANSPORTER I FAMILY MEMBER 17"/>
    <property type="match status" value="1"/>
</dbReference>
<evidence type="ECO:0000256" key="2">
    <source>
        <dbReference type="ARBA" id="ARBA00022448"/>
    </source>
</evidence>
<keyword evidence="8" id="KW-0472">Membrane</keyword>
<dbReference type="SMART" id="SM00382">
    <property type="entry name" value="AAA"/>
    <property type="match status" value="1"/>
</dbReference>
<dbReference type="Gene3D" id="3.40.50.300">
    <property type="entry name" value="P-loop containing nucleotide triphosphate hydrolases"/>
    <property type="match status" value="1"/>
</dbReference>
<dbReference type="PROSITE" id="PS50893">
    <property type="entry name" value="ABC_TRANSPORTER_2"/>
    <property type="match status" value="1"/>
</dbReference>
<dbReference type="STRING" id="1278311.GCA_000428705_00846"/>
<protein>
    <submittedName>
        <fullName evidence="11">Phosphate ABC transporter ATP-binding protein</fullName>
        <ecNumber evidence="11">3.6.3.27</ecNumber>
    </submittedName>
</protein>
<evidence type="ECO:0000256" key="5">
    <source>
        <dbReference type="ARBA" id="ARBA00022741"/>
    </source>
</evidence>
<keyword evidence="6 11" id="KW-0067">ATP-binding</keyword>
<evidence type="ECO:0000256" key="6">
    <source>
        <dbReference type="ARBA" id="ARBA00022840"/>
    </source>
</evidence>
<dbReference type="CDD" id="cd03260">
    <property type="entry name" value="ABC_PstB_phosphate_transporter"/>
    <property type="match status" value="1"/>
</dbReference>
<dbReference type="GO" id="GO:0005886">
    <property type="term" value="C:plasma membrane"/>
    <property type="evidence" value="ECO:0007669"/>
    <property type="project" value="UniProtKB-SubCell"/>
</dbReference>
<feature type="domain" description="ABC transporter" evidence="10">
    <location>
        <begin position="5"/>
        <end position="246"/>
    </location>
</feature>
<dbReference type="GO" id="GO:0005524">
    <property type="term" value="F:ATP binding"/>
    <property type="evidence" value="ECO:0007669"/>
    <property type="project" value="UniProtKB-KW"/>
</dbReference>
<comment type="function">
    <text evidence="9">Part of the ABC transporter complex PstSACB involved in phosphate import. Responsible for energy coupling to the transport system.</text>
</comment>
<dbReference type="PROSITE" id="PS00211">
    <property type="entry name" value="ABC_TRANSPORTER_1"/>
    <property type="match status" value="1"/>
</dbReference>
<dbReference type="PANTHER" id="PTHR43423">
    <property type="entry name" value="ABC TRANSPORTER I FAMILY MEMBER 17"/>
    <property type="match status" value="1"/>
</dbReference>
<dbReference type="EMBL" id="LR215048">
    <property type="protein sequence ID" value="VEU81306.1"/>
    <property type="molecule type" value="Genomic_DNA"/>
</dbReference>
<evidence type="ECO:0000256" key="9">
    <source>
        <dbReference type="ARBA" id="ARBA00054713"/>
    </source>
</evidence>
<dbReference type="EC" id="3.6.3.27" evidence="11"/>
<keyword evidence="2" id="KW-0813">Transport</keyword>
<dbReference type="KEGG" id="aaxa:NCTC10138_01704"/>
<dbReference type="Pfam" id="PF00005">
    <property type="entry name" value="ABC_tran"/>
    <property type="match status" value="1"/>
</dbReference>
<gene>
    <name evidence="11" type="primary">pstB_5</name>
    <name evidence="11" type="ORF">NCTC10138_01704</name>
</gene>
<keyword evidence="12" id="KW-1185">Reference proteome</keyword>
<dbReference type="SUPFAM" id="SSF52540">
    <property type="entry name" value="P-loop containing nucleoside triphosphate hydrolases"/>
    <property type="match status" value="1"/>
</dbReference>
<dbReference type="GO" id="GO:0016887">
    <property type="term" value="F:ATP hydrolysis activity"/>
    <property type="evidence" value="ECO:0007669"/>
    <property type="project" value="InterPro"/>
</dbReference>
<evidence type="ECO:0000256" key="7">
    <source>
        <dbReference type="ARBA" id="ARBA00022967"/>
    </source>
</evidence>
<dbReference type="InterPro" id="IPR027417">
    <property type="entry name" value="P-loop_NTPase"/>
</dbReference>
<comment type="subcellular location">
    <subcellularLocation>
        <location evidence="1">Cell inner membrane</location>
        <topology evidence="1">Peripheral membrane protein</topology>
    </subcellularLocation>
</comment>
<dbReference type="GO" id="GO:0035435">
    <property type="term" value="P:phosphate ion transmembrane transport"/>
    <property type="evidence" value="ECO:0007669"/>
    <property type="project" value="InterPro"/>
</dbReference>
<accession>A0A449BFV0</accession>
<evidence type="ECO:0000256" key="3">
    <source>
        <dbReference type="ARBA" id="ARBA00022475"/>
    </source>
</evidence>
<keyword evidence="3" id="KW-1003">Cell membrane</keyword>
<evidence type="ECO:0000259" key="10">
    <source>
        <dbReference type="PROSITE" id="PS50893"/>
    </source>
</evidence>
<keyword evidence="11" id="KW-0378">Hydrolase</keyword>
<evidence type="ECO:0000256" key="8">
    <source>
        <dbReference type="ARBA" id="ARBA00023136"/>
    </source>
</evidence>
<dbReference type="InterPro" id="IPR005670">
    <property type="entry name" value="PstB-like"/>
</dbReference>
<dbReference type="FunFam" id="3.40.50.300:FF:000132">
    <property type="entry name" value="Phosphate import ATP-binding protein PstB"/>
    <property type="match status" value="1"/>
</dbReference>
<dbReference type="NCBIfam" id="TIGR00972">
    <property type="entry name" value="3a0107s01c2"/>
    <property type="match status" value="1"/>
</dbReference>